<evidence type="ECO:0000256" key="1">
    <source>
        <dbReference type="ARBA" id="ARBA00020216"/>
    </source>
</evidence>
<dbReference type="GO" id="GO:0005737">
    <property type="term" value="C:cytoplasm"/>
    <property type="evidence" value="ECO:0007669"/>
    <property type="project" value="TreeGrafter"/>
</dbReference>
<feature type="domain" description="BTB" evidence="3">
    <location>
        <begin position="34"/>
        <end position="101"/>
    </location>
</feature>
<dbReference type="InterPro" id="IPR011333">
    <property type="entry name" value="SKP1/BTB/POZ_sf"/>
</dbReference>
<dbReference type="Gene3D" id="3.30.710.10">
    <property type="entry name" value="Potassium Channel Kv1.1, Chain A"/>
    <property type="match status" value="1"/>
</dbReference>
<dbReference type="PANTHER" id="PTHR46306">
    <property type="entry name" value="BTB/POZ DOMAIN-CONTAINING PROTEIN 9"/>
    <property type="match status" value="1"/>
</dbReference>
<dbReference type="InterPro" id="IPR052407">
    <property type="entry name" value="BTB_POZ_domain_cont_9"/>
</dbReference>
<feature type="compositionally biased region" description="Low complexity" evidence="2">
    <location>
        <begin position="587"/>
        <end position="603"/>
    </location>
</feature>
<sequence>MSSHHNLNPTSGEVMHITHLSDNIGALYLSDEFSDITLIVCGQRFNGHKVILAARSQYFRALLFGGLKESVQDEIELHGTTLPAFKELLKYIYTGHLSLTNQREEIILEIFGLAHQYGFIDLEMAISDYLKEILNIKNACLIFDATHLYNLTKLNKVCFEYMDKHASEIINHESFLQLSAVALNELVSRDSFYAPEIDIFLAMQSWVVANPEVDANQVLKQVRLCLIGITELLNIVRPTGLVSPEIILDAISARIQTRDSALIYRGRLLVDENVAHPRYGAQVLQGEMRSFLLDGDTHNYDMDRGYTRHVITDLQDHGILIKLGTQSIINHIKMLLWDRDSRSYSYYIEVSIDQKDWVKIIDHSDYFCRSWQYLFFQPRVALYIRVVGTNNTVNKVFHIVSFEAYYTNHNEKLSKGFIIPSHNVATMDRSACVIEGVSRSRNALLNGETSNYDWDSGYTCHQLGSGSISVQLGQPYIIDSIRLLLWDCDERSYSYYIEVSGNGWNWDRVVDKTSESCRSWQILRFNPRPVVFIRIVGTRNTANEVFHCVHFECPARLENLGALNISNSTENHNFNEIKLMDQQNKRSLSSSSSSLTPPTVSLPIVAAEASTETTNVDVEDNDSTEDSAMAARQH</sequence>
<proteinExistence type="predicted"/>
<accession>A0AA39KJ30</accession>
<dbReference type="CDD" id="cd18287">
    <property type="entry name" value="BTB_POZ_BTBD9"/>
    <property type="match status" value="1"/>
</dbReference>
<dbReference type="PANTHER" id="PTHR46306:SF1">
    <property type="entry name" value="BTB_POZ DOMAIN-CONTAINING PROTEIN 9"/>
    <property type="match status" value="1"/>
</dbReference>
<dbReference type="CDD" id="cd14822">
    <property type="entry name" value="BACK_BTBD9"/>
    <property type="match status" value="1"/>
</dbReference>
<evidence type="ECO:0000313" key="5">
    <source>
        <dbReference type="Proteomes" id="UP001168972"/>
    </source>
</evidence>
<evidence type="ECO:0000256" key="2">
    <source>
        <dbReference type="SAM" id="MobiDB-lite"/>
    </source>
</evidence>
<dbReference type="InterPro" id="IPR008979">
    <property type="entry name" value="Galactose-bd-like_sf"/>
</dbReference>
<dbReference type="GO" id="GO:0050804">
    <property type="term" value="P:modulation of chemical synaptic transmission"/>
    <property type="evidence" value="ECO:0007669"/>
    <property type="project" value="TreeGrafter"/>
</dbReference>
<evidence type="ECO:0000259" key="3">
    <source>
        <dbReference type="PROSITE" id="PS50097"/>
    </source>
</evidence>
<dbReference type="SMART" id="SM00225">
    <property type="entry name" value="BTB"/>
    <property type="match status" value="1"/>
</dbReference>
<dbReference type="InterPro" id="IPR000421">
    <property type="entry name" value="FA58C"/>
</dbReference>
<feature type="region of interest" description="Disordered" evidence="2">
    <location>
        <begin position="586"/>
        <end position="634"/>
    </location>
</feature>
<dbReference type="FunFam" id="2.60.120.260:FF:000038">
    <property type="entry name" value="BTB/POZ domain-containing protein 9"/>
    <property type="match status" value="1"/>
</dbReference>
<comment type="caution">
    <text evidence="4">The sequence shown here is derived from an EMBL/GenBank/DDBJ whole genome shotgun (WGS) entry which is preliminary data.</text>
</comment>
<dbReference type="PROSITE" id="PS50097">
    <property type="entry name" value="BTB"/>
    <property type="match status" value="1"/>
</dbReference>
<dbReference type="InterPro" id="IPR034091">
    <property type="entry name" value="BTBD9_BACK-like_dom"/>
</dbReference>
<dbReference type="GO" id="GO:0008344">
    <property type="term" value="P:adult locomotory behavior"/>
    <property type="evidence" value="ECO:0007669"/>
    <property type="project" value="TreeGrafter"/>
</dbReference>
<keyword evidence="5" id="KW-1185">Reference proteome</keyword>
<dbReference type="Pfam" id="PF07707">
    <property type="entry name" value="BACK"/>
    <property type="match status" value="1"/>
</dbReference>
<dbReference type="EMBL" id="JAQQBR010001833">
    <property type="protein sequence ID" value="KAK0163212.1"/>
    <property type="molecule type" value="Genomic_DNA"/>
</dbReference>
<dbReference type="FunFam" id="2.60.120.260:FF:000051">
    <property type="entry name" value="BTB/POZ domain-containing protein 9"/>
    <property type="match status" value="1"/>
</dbReference>
<organism evidence="4 5">
    <name type="scientific">Microctonus hyperodae</name>
    <name type="common">Parasitoid wasp</name>
    <dbReference type="NCBI Taxonomy" id="165561"/>
    <lineage>
        <taxon>Eukaryota</taxon>
        <taxon>Metazoa</taxon>
        <taxon>Ecdysozoa</taxon>
        <taxon>Arthropoda</taxon>
        <taxon>Hexapoda</taxon>
        <taxon>Insecta</taxon>
        <taxon>Pterygota</taxon>
        <taxon>Neoptera</taxon>
        <taxon>Endopterygota</taxon>
        <taxon>Hymenoptera</taxon>
        <taxon>Apocrita</taxon>
        <taxon>Ichneumonoidea</taxon>
        <taxon>Braconidae</taxon>
        <taxon>Euphorinae</taxon>
        <taxon>Microctonus</taxon>
    </lineage>
</organism>
<evidence type="ECO:0000313" key="4">
    <source>
        <dbReference type="EMBL" id="KAK0163212.1"/>
    </source>
</evidence>
<dbReference type="SUPFAM" id="SSF54695">
    <property type="entry name" value="POZ domain"/>
    <property type="match status" value="1"/>
</dbReference>
<dbReference type="FunFam" id="1.25.40.420:FF:000005">
    <property type="entry name" value="BTB/POZ domain-containing protein 9"/>
    <property type="match status" value="1"/>
</dbReference>
<dbReference type="SUPFAM" id="SSF49785">
    <property type="entry name" value="Galactose-binding domain-like"/>
    <property type="match status" value="2"/>
</dbReference>
<dbReference type="Pfam" id="PF00754">
    <property type="entry name" value="F5_F8_type_C"/>
    <property type="match status" value="1"/>
</dbReference>
<dbReference type="Gene3D" id="2.60.120.260">
    <property type="entry name" value="Galactose-binding domain-like"/>
    <property type="match status" value="2"/>
</dbReference>
<dbReference type="InterPro" id="IPR011705">
    <property type="entry name" value="BACK"/>
</dbReference>
<dbReference type="InterPro" id="IPR000210">
    <property type="entry name" value="BTB/POZ_dom"/>
</dbReference>
<dbReference type="Proteomes" id="UP001168972">
    <property type="component" value="Unassembled WGS sequence"/>
</dbReference>
<reference evidence="4" key="1">
    <citation type="journal article" date="2023" name="bioRxiv">
        <title>Scaffold-level genome assemblies of two parasitoid biocontrol wasps reveal the parthenogenesis mechanism and an associated novel virus.</title>
        <authorList>
            <person name="Inwood S."/>
            <person name="Skelly J."/>
            <person name="Guhlin J."/>
            <person name="Harrop T."/>
            <person name="Goldson S."/>
            <person name="Dearden P."/>
        </authorList>
    </citation>
    <scope>NUCLEOTIDE SEQUENCE</scope>
    <source>
        <strain evidence="4">Lincoln</strain>
        <tissue evidence="4">Whole body</tissue>
    </source>
</reference>
<dbReference type="Gene3D" id="1.25.40.420">
    <property type="match status" value="1"/>
</dbReference>
<dbReference type="GO" id="GO:0048512">
    <property type="term" value="P:circadian behavior"/>
    <property type="evidence" value="ECO:0007669"/>
    <property type="project" value="TreeGrafter"/>
</dbReference>
<name>A0AA39KJ30_MICHY</name>
<dbReference type="SMART" id="SM00875">
    <property type="entry name" value="BACK"/>
    <property type="match status" value="1"/>
</dbReference>
<gene>
    <name evidence="4" type="ORF">PV327_006917</name>
</gene>
<reference evidence="4" key="2">
    <citation type="submission" date="2023-03" db="EMBL/GenBank/DDBJ databases">
        <authorList>
            <person name="Inwood S.N."/>
            <person name="Skelly J.G."/>
            <person name="Guhlin J."/>
            <person name="Harrop T.W.R."/>
            <person name="Goldson S.G."/>
            <person name="Dearden P.K."/>
        </authorList>
    </citation>
    <scope>NUCLEOTIDE SEQUENCE</scope>
    <source>
        <strain evidence="4">Lincoln</strain>
        <tissue evidence="4">Whole body</tissue>
    </source>
</reference>
<dbReference type="AlphaFoldDB" id="A0AA39KJ30"/>
<protein>
    <recommendedName>
        <fullName evidence="1">BTB/POZ domain-containing protein 9</fullName>
    </recommendedName>
</protein>
<dbReference type="Pfam" id="PF00651">
    <property type="entry name" value="BTB"/>
    <property type="match status" value="1"/>
</dbReference>